<evidence type="ECO:0000256" key="8">
    <source>
        <dbReference type="SAM" id="MobiDB-lite"/>
    </source>
</evidence>
<gene>
    <name evidence="10" type="ORF">WDZ17_10640</name>
</gene>
<comment type="caution">
    <text evidence="10">The sequence shown here is derived from an EMBL/GenBank/DDBJ whole genome shotgun (WGS) entry which is preliminary data.</text>
</comment>
<feature type="transmembrane region" description="Helical" evidence="7">
    <location>
        <begin position="295"/>
        <end position="318"/>
    </location>
</feature>
<accession>A0ABU8RKW9</accession>
<dbReference type="SUPFAM" id="SSF161098">
    <property type="entry name" value="MetI-like"/>
    <property type="match status" value="1"/>
</dbReference>
<dbReference type="Gene3D" id="1.10.3720.10">
    <property type="entry name" value="MetI-like"/>
    <property type="match status" value="1"/>
</dbReference>
<evidence type="ECO:0000256" key="7">
    <source>
        <dbReference type="RuleBase" id="RU363032"/>
    </source>
</evidence>
<evidence type="ECO:0000313" key="11">
    <source>
        <dbReference type="Proteomes" id="UP001387100"/>
    </source>
</evidence>
<dbReference type="RefSeq" id="WP_339575131.1">
    <property type="nucleotide sequence ID" value="NZ_JBBIAA010000011.1"/>
</dbReference>
<sequence length="328" mass="34730">MSDQQAVGSGSVSRGSVGEGSADTGTGSTRALERPTTATGADAGRGQTYRTPRGPRTSRAKTVGAGVVLAVVCVVMLSPVLWTAFSVLKPTSVAFLNPPVYSFTPTFEAFVDLWQTTNFYQYLINTAVVAVISTAIALVIGLPAAYALSRSPGWVSVALLVAALVFRALPRTAVVLPLYEIARDLHIYDTRIAMAAALVAINQPFSIWLLRNFFAAVPKEIDEAAMIDGCTRLSLLRRVIIPLMGPGIITAALFMFLFAFQEYLTAVVLTDVNAATVPVFIATQLGQTLPLLQQAGAASLLLTAPVFVFAFIAQRYLIAGLNAGSVKG</sequence>
<evidence type="ECO:0000256" key="5">
    <source>
        <dbReference type="ARBA" id="ARBA00022989"/>
    </source>
</evidence>
<keyword evidence="11" id="KW-1185">Reference proteome</keyword>
<keyword evidence="5 7" id="KW-1133">Transmembrane helix</keyword>
<organism evidence="10 11">
    <name type="scientific">Pseudokineococcus basanitobsidens</name>
    <dbReference type="NCBI Taxonomy" id="1926649"/>
    <lineage>
        <taxon>Bacteria</taxon>
        <taxon>Bacillati</taxon>
        <taxon>Actinomycetota</taxon>
        <taxon>Actinomycetes</taxon>
        <taxon>Kineosporiales</taxon>
        <taxon>Kineosporiaceae</taxon>
        <taxon>Pseudokineococcus</taxon>
    </lineage>
</organism>
<dbReference type="Pfam" id="PF00528">
    <property type="entry name" value="BPD_transp_1"/>
    <property type="match status" value="1"/>
</dbReference>
<dbReference type="InterPro" id="IPR035906">
    <property type="entry name" value="MetI-like_sf"/>
</dbReference>
<feature type="transmembrane region" description="Helical" evidence="7">
    <location>
        <begin position="191"/>
        <end position="214"/>
    </location>
</feature>
<dbReference type="EMBL" id="JBBIAA010000011">
    <property type="protein sequence ID" value="MEJ5945747.1"/>
    <property type="molecule type" value="Genomic_DNA"/>
</dbReference>
<evidence type="ECO:0000256" key="4">
    <source>
        <dbReference type="ARBA" id="ARBA00022692"/>
    </source>
</evidence>
<name>A0ABU8RKW9_9ACTN</name>
<evidence type="ECO:0000259" key="9">
    <source>
        <dbReference type="PROSITE" id="PS50928"/>
    </source>
</evidence>
<reference evidence="10 11" key="1">
    <citation type="journal article" date="2017" name="Int. J. Syst. Evol. Microbiol.">
        <title>Pseudokineococcus basanitobsidens sp. nov., isolated from volcanic rock.</title>
        <authorList>
            <person name="Lee D.W."/>
            <person name="Park M.Y."/>
            <person name="Kim J.J."/>
            <person name="Kim B.S."/>
        </authorList>
    </citation>
    <scope>NUCLEOTIDE SEQUENCE [LARGE SCALE GENOMIC DNA]</scope>
    <source>
        <strain evidence="10 11">DSM 103726</strain>
    </source>
</reference>
<keyword evidence="6 7" id="KW-0472">Membrane</keyword>
<dbReference type="Proteomes" id="UP001387100">
    <property type="component" value="Unassembled WGS sequence"/>
</dbReference>
<evidence type="ECO:0000313" key="10">
    <source>
        <dbReference type="EMBL" id="MEJ5945747.1"/>
    </source>
</evidence>
<feature type="region of interest" description="Disordered" evidence="8">
    <location>
        <begin position="1"/>
        <end position="59"/>
    </location>
</feature>
<dbReference type="PROSITE" id="PS50928">
    <property type="entry name" value="ABC_TM1"/>
    <property type="match status" value="1"/>
</dbReference>
<dbReference type="CDD" id="cd06261">
    <property type="entry name" value="TM_PBP2"/>
    <property type="match status" value="1"/>
</dbReference>
<comment type="subcellular location">
    <subcellularLocation>
        <location evidence="1 7">Cell membrane</location>
        <topology evidence="1 7">Multi-pass membrane protein</topology>
    </subcellularLocation>
</comment>
<feature type="transmembrane region" description="Helical" evidence="7">
    <location>
        <begin position="235"/>
        <end position="257"/>
    </location>
</feature>
<evidence type="ECO:0000256" key="2">
    <source>
        <dbReference type="ARBA" id="ARBA00022448"/>
    </source>
</evidence>
<evidence type="ECO:0000256" key="1">
    <source>
        <dbReference type="ARBA" id="ARBA00004651"/>
    </source>
</evidence>
<feature type="transmembrane region" description="Helical" evidence="7">
    <location>
        <begin position="154"/>
        <end position="179"/>
    </location>
</feature>
<protein>
    <submittedName>
        <fullName evidence="10">Carbohydrate ABC transporter permease</fullName>
    </submittedName>
</protein>
<keyword evidence="4 7" id="KW-0812">Transmembrane</keyword>
<keyword evidence="2 7" id="KW-0813">Transport</keyword>
<dbReference type="PANTHER" id="PTHR32243:SF52">
    <property type="entry name" value="ABC TRANSPORTER PERMEASE PROTEIN"/>
    <property type="match status" value="1"/>
</dbReference>
<comment type="similarity">
    <text evidence="7">Belongs to the binding-protein-dependent transport system permease family.</text>
</comment>
<keyword evidence="3" id="KW-1003">Cell membrane</keyword>
<feature type="compositionally biased region" description="Low complexity" evidence="8">
    <location>
        <begin position="7"/>
        <end position="21"/>
    </location>
</feature>
<dbReference type="PANTHER" id="PTHR32243">
    <property type="entry name" value="MALTOSE TRANSPORT SYSTEM PERMEASE-RELATED"/>
    <property type="match status" value="1"/>
</dbReference>
<feature type="domain" description="ABC transmembrane type-1" evidence="9">
    <location>
        <begin position="123"/>
        <end position="313"/>
    </location>
</feature>
<feature type="transmembrane region" description="Helical" evidence="7">
    <location>
        <begin position="119"/>
        <end position="142"/>
    </location>
</feature>
<feature type="transmembrane region" description="Helical" evidence="7">
    <location>
        <begin position="63"/>
        <end position="85"/>
    </location>
</feature>
<evidence type="ECO:0000256" key="3">
    <source>
        <dbReference type="ARBA" id="ARBA00022475"/>
    </source>
</evidence>
<dbReference type="InterPro" id="IPR000515">
    <property type="entry name" value="MetI-like"/>
</dbReference>
<proteinExistence type="inferred from homology"/>
<dbReference type="InterPro" id="IPR050901">
    <property type="entry name" value="BP-dep_ABC_trans_perm"/>
</dbReference>
<evidence type="ECO:0000256" key="6">
    <source>
        <dbReference type="ARBA" id="ARBA00023136"/>
    </source>
</evidence>